<sequence length="161" mass="16842">MSRDPRWGVVAASALLIVVLAGCTQIPADVDGTVDRLAEGGSLRVGVTANPPWTETTGDEPSGTEVDLVEAFAAEHGADIEWSEGAEAVLAEALRAGSLDVAIGGFVDTSPWTDKAAFTDVYTEVTGPGGVTEKHIMFTRPGENRLLVMLEVFLRENGAAS</sequence>
<proteinExistence type="predicted"/>
<dbReference type="RefSeq" id="WP_184220214.1">
    <property type="nucleotide sequence ID" value="NZ_JACHMD010000001.1"/>
</dbReference>
<keyword evidence="1" id="KW-0732">Signal</keyword>
<accession>A0A7W7FKE6</accession>
<name>A0A7W7FKE6_9MICO</name>
<protein>
    <submittedName>
        <fullName evidence="3">ABC-type amino acid transport substrate-binding protein</fullName>
    </submittedName>
</protein>
<gene>
    <name evidence="3" type="ORF">BKA24_003054</name>
</gene>
<evidence type="ECO:0000313" key="3">
    <source>
        <dbReference type="EMBL" id="MBB4668345.1"/>
    </source>
</evidence>
<dbReference type="Proteomes" id="UP000573729">
    <property type="component" value="Unassembled WGS sequence"/>
</dbReference>
<feature type="domain" description="Solute-binding protein family 3/N-terminal" evidence="2">
    <location>
        <begin position="43"/>
        <end position="150"/>
    </location>
</feature>
<dbReference type="SUPFAM" id="SSF53850">
    <property type="entry name" value="Periplasmic binding protein-like II"/>
    <property type="match status" value="1"/>
</dbReference>
<organism evidence="3 4">
    <name type="scientific">Microbacterium marinum</name>
    <dbReference type="NCBI Taxonomy" id="421115"/>
    <lineage>
        <taxon>Bacteria</taxon>
        <taxon>Bacillati</taxon>
        <taxon>Actinomycetota</taxon>
        <taxon>Actinomycetes</taxon>
        <taxon>Micrococcales</taxon>
        <taxon>Microbacteriaceae</taxon>
        <taxon>Microbacterium</taxon>
    </lineage>
</organism>
<dbReference type="PROSITE" id="PS51257">
    <property type="entry name" value="PROKAR_LIPOPROTEIN"/>
    <property type="match status" value="1"/>
</dbReference>
<keyword evidence="4" id="KW-1185">Reference proteome</keyword>
<dbReference type="Gene3D" id="3.40.190.10">
    <property type="entry name" value="Periplasmic binding protein-like II"/>
    <property type="match status" value="1"/>
</dbReference>
<reference evidence="3 4" key="1">
    <citation type="submission" date="2020-08" db="EMBL/GenBank/DDBJ databases">
        <title>Sequencing the genomes of 1000 actinobacteria strains.</title>
        <authorList>
            <person name="Klenk H.-P."/>
        </authorList>
    </citation>
    <scope>NUCLEOTIDE SEQUENCE [LARGE SCALE GENOMIC DNA]</scope>
    <source>
        <strain evidence="3 4">DSM 24947</strain>
    </source>
</reference>
<comment type="caution">
    <text evidence="3">The sequence shown here is derived from an EMBL/GenBank/DDBJ whole genome shotgun (WGS) entry which is preliminary data.</text>
</comment>
<evidence type="ECO:0000259" key="2">
    <source>
        <dbReference type="Pfam" id="PF00497"/>
    </source>
</evidence>
<evidence type="ECO:0000256" key="1">
    <source>
        <dbReference type="ARBA" id="ARBA00022729"/>
    </source>
</evidence>
<evidence type="ECO:0000313" key="4">
    <source>
        <dbReference type="Proteomes" id="UP000573729"/>
    </source>
</evidence>
<dbReference type="PANTHER" id="PTHR35936">
    <property type="entry name" value="MEMBRANE-BOUND LYTIC MUREIN TRANSGLYCOSYLASE F"/>
    <property type="match status" value="1"/>
</dbReference>
<dbReference type="EMBL" id="JACHMD010000001">
    <property type="protein sequence ID" value="MBB4668345.1"/>
    <property type="molecule type" value="Genomic_DNA"/>
</dbReference>
<dbReference type="AlphaFoldDB" id="A0A7W7FKE6"/>
<dbReference type="Pfam" id="PF00497">
    <property type="entry name" value="SBP_bac_3"/>
    <property type="match status" value="1"/>
</dbReference>
<dbReference type="InterPro" id="IPR001638">
    <property type="entry name" value="Solute-binding_3/MltF_N"/>
</dbReference>